<dbReference type="AlphaFoldDB" id="A0A4Z1H573"/>
<evidence type="ECO:0000256" key="1">
    <source>
        <dbReference type="SAM" id="MobiDB-lite"/>
    </source>
</evidence>
<keyword evidence="3" id="KW-1185">Reference proteome</keyword>
<sequence length="192" mass="21675">MDDNDKTLIENTAAGQCSRKTPKERDALIGTWWGSARFGPISNENFVGANIDETGILKYVNTQGGVVERPFPGTQQHRGVLLAEARIRWYPHLKPLSAMERRGYVKVRNKYDSGSTIELSGADDLRAVREAQETVRKFESIAYQEANTTTIIPAISPQDKIHQASNSLKKHSTYSSRQDSVNLERHQRKEFD</sequence>
<dbReference type="EMBL" id="PQXN01000545">
    <property type="protein sequence ID" value="TGO44314.1"/>
    <property type="molecule type" value="Genomic_DNA"/>
</dbReference>
<protein>
    <submittedName>
        <fullName evidence="2">Uncharacterized protein</fullName>
    </submittedName>
</protein>
<organism evidence="2 3">
    <name type="scientific">Botryotinia convoluta</name>
    <dbReference type="NCBI Taxonomy" id="54673"/>
    <lineage>
        <taxon>Eukaryota</taxon>
        <taxon>Fungi</taxon>
        <taxon>Dikarya</taxon>
        <taxon>Ascomycota</taxon>
        <taxon>Pezizomycotina</taxon>
        <taxon>Leotiomycetes</taxon>
        <taxon>Helotiales</taxon>
        <taxon>Sclerotiniaceae</taxon>
        <taxon>Botryotinia</taxon>
    </lineage>
</organism>
<evidence type="ECO:0000313" key="3">
    <source>
        <dbReference type="Proteomes" id="UP000297527"/>
    </source>
</evidence>
<feature type="compositionally biased region" description="Polar residues" evidence="1">
    <location>
        <begin position="163"/>
        <end position="181"/>
    </location>
</feature>
<feature type="region of interest" description="Disordered" evidence="1">
    <location>
        <begin position="155"/>
        <end position="192"/>
    </location>
</feature>
<dbReference type="Proteomes" id="UP000297527">
    <property type="component" value="Unassembled WGS sequence"/>
</dbReference>
<comment type="caution">
    <text evidence="2">The sequence shown here is derived from an EMBL/GenBank/DDBJ whole genome shotgun (WGS) entry which is preliminary data.</text>
</comment>
<feature type="compositionally biased region" description="Basic and acidic residues" evidence="1">
    <location>
        <begin position="182"/>
        <end position="192"/>
    </location>
</feature>
<accession>A0A4Z1H573</accession>
<evidence type="ECO:0000313" key="2">
    <source>
        <dbReference type="EMBL" id="TGO44314.1"/>
    </source>
</evidence>
<name>A0A4Z1H573_9HELO</name>
<dbReference type="OrthoDB" id="3555242at2759"/>
<gene>
    <name evidence="2" type="ORF">BCON_0547g00020</name>
</gene>
<proteinExistence type="predicted"/>
<reference evidence="2 3" key="1">
    <citation type="submission" date="2017-12" db="EMBL/GenBank/DDBJ databases">
        <title>Comparative genomics of Botrytis spp.</title>
        <authorList>
            <person name="Valero-Jimenez C.A."/>
            <person name="Tapia P."/>
            <person name="Veloso J."/>
            <person name="Silva-Moreno E."/>
            <person name="Staats M."/>
            <person name="Valdes J.H."/>
            <person name="Van Kan J.A.L."/>
        </authorList>
    </citation>
    <scope>NUCLEOTIDE SEQUENCE [LARGE SCALE GENOMIC DNA]</scope>
    <source>
        <strain evidence="2 3">MUCL11595</strain>
    </source>
</reference>